<evidence type="ECO:0000313" key="3">
    <source>
        <dbReference type="EMBL" id="RUR22056.1"/>
    </source>
</evidence>
<protein>
    <submittedName>
        <fullName evidence="2">Uncharacterized protein</fullName>
    </submittedName>
</protein>
<sequence length="212" mass="24874">MIILKVLSSPVTSNLLSATTIILVIYGYTQWKKIYIAERQSNNFLNIAMDINRLYFSILEQRQPEFRPSHNDDFIKYIDDYKIPPLMEIAKQAYVISKEISILEKTLTLPKKNDQSLTLSSLYYQYIIKEIIKKITLNIHLYYADKKRKQEQLDPTQTELYKFLYPSSFAVDPNQYEFDDKTGLNIIKDDFYEVIITGFNSVLSALDNLLIK</sequence>
<dbReference type="EMBL" id="RZGX01000013">
    <property type="protein sequence ID" value="RUR22056.1"/>
    <property type="molecule type" value="Genomic_DNA"/>
</dbReference>
<organism evidence="2 4">
    <name type="scientific">Legionella qingyii</name>
    <dbReference type="NCBI Taxonomy" id="2184757"/>
    <lineage>
        <taxon>Bacteria</taxon>
        <taxon>Pseudomonadati</taxon>
        <taxon>Pseudomonadota</taxon>
        <taxon>Gammaproteobacteria</taxon>
        <taxon>Legionellales</taxon>
        <taxon>Legionellaceae</taxon>
        <taxon>Legionella</taxon>
    </lineage>
</organism>
<comment type="caution">
    <text evidence="2">The sequence shown here is derived from an EMBL/GenBank/DDBJ whole genome shotgun (WGS) entry which is preliminary data.</text>
</comment>
<keyword evidence="1" id="KW-0472">Membrane</keyword>
<evidence type="ECO:0000313" key="4">
    <source>
        <dbReference type="Proteomes" id="UP000247152"/>
    </source>
</evidence>
<dbReference type="RefSeq" id="WP_110142377.1">
    <property type="nucleotide sequence ID" value="NZ_QHJG01000012.1"/>
</dbReference>
<keyword evidence="1" id="KW-1133">Transmembrane helix</keyword>
<reference evidence="3 5" key="2">
    <citation type="submission" date="2018-12" db="EMBL/GenBank/DDBJ databases">
        <title>Legionella sp,whole genome shotgun sequence.</title>
        <authorList>
            <person name="Wu H."/>
        </authorList>
    </citation>
    <scope>NUCLEOTIDE SEQUENCE [LARGE SCALE GENOMIC DNA]</scope>
    <source>
        <strain evidence="5">km489</strain>
        <strain evidence="3">Km489</strain>
    </source>
</reference>
<accession>A0A317U1X9</accession>
<feature type="transmembrane region" description="Helical" evidence="1">
    <location>
        <begin position="12"/>
        <end position="29"/>
    </location>
</feature>
<dbReference type="Proteomes" id="UP000287374">
    <property type="component" value="Unassembled WGS sequence"/>
</dbReference>
<dbReference type="AlphaFoldDB" id="A0A317U1X9"/>
<evidence type="ECO:0000313" key="5">
    <source>
        <dbReference type="Proteomes" id="UP000287374"/>
    </source>
</evidence>
<dbReference type="EMBL" id="QHJG01000012">
    <property type="protein sequence ID" value="PWY56053.1"/>
    <property type="molecule type" value="Genomic_DNA"/>
</dbReference>
<keyword evidence="1" id="KW-0812">Transmembrane</keyword>
<proteinExistence type="predicted"/>
<evidence type="ECO:0000313" key="2">
    <source>
        <dbReference type="EMBL" id="PWY56053.1"/>
    </source>
</evidence>
<reference evidence="2 4" key="1">
    <citation type="submission" date="2018-05" db="EMBL/GenBank/DDBJ databases">
        <title>Legionella qingyii sp.nov., whole genome shotgun sequence.</title>
        <authorList>
            <person name="Wu H."/>
            <person name="Zhu Q."/>
            <person name="Hu C."/>
        </authorList>
    </citation>
    <scope>NUCLEOTIDE SEQUENCE [LARGE SCALE GENOMIC DNA]</scope>
    <source>
        <strain evidence="2 4">HEB18</strain>
    </source>
</reference>
<keyword evidence="5" id="KW-1185">Reference proteome</keyword>
<name>A0A317U1X9_9GAMM</name>
<evidence type="ECO:0000256" key="1">
    <source>
        <dbReference type="SAM" id="Phobius"/>
    </source>
</evidence>
<gene>
    <name evidence="2" type="ORF">DGG96_08940</name>
    <name evidence="3" type="ORF">ELY20_10860</name>
</gene>
<dbReference type="Proteomes" id="UP000247152">
    <property type="component" value="Unassembled WGS sequence"/>
</dbReference>